<evidence type="ECO:0000256" key="1">
    <source>
        <dbReference type="SAM" id="MobiDB-lite"/>
    </source>
</evidence>
<reference evidence="4 5" key="2">
    <citation type="journal article" date="2007" name="Genome Biol.">
        <title>Interrupted coding sequences in Mycobacterium smegmatis: authentic mutations or sequencing errors?</title>
        <authorList>
            <person name="Deshayes C."/>
            <person name="Perrodou E."/>
            <person name="Gallien S."/>
            <person name="Euphrasie D."/>
            <person name="Schaeffer C."/>
            <person name="Van-Dorsselaer A."/>
            <person name="Poch O."/>
            <person name="Lecompte O."/>
            <person name="Reyrat J.M."/>
        </authorList>
    </citation>
    <scope>NUCLEOTIDE SEQUENCE [LARGE SCALE GENOMIC DNA]</scope>
    <source>
        <strain evidence="5">ATCC 700084 / mc(2)155</strain>
        <strain evidence="4">MC2 155</strain>
    </source>
</reference>
<dbReference type="AlphaFoldDB" id="I7G7X3"/>
<name>I7G7X3_MYCS2</name>
<dbReference type="KEGG" id="msg:MSMEI_2274"/>
<dbReference type="Proteomes" id="UP000006158">
    <property type="component" value="Chromosome"/>
</dbReference>
<dbReference type="PANTHER" id="PTHR34512">
    <property type="entry name" value="CELL SURFACE PROTEIN"/>
    <property type="match status" value="1"/>
</dbReference>
<evidence type="ECO:0000313" key="5">
    <source>
        <dbReference type="Proteomes" id="UP000006158"/>
    </source>
</evidence>
<dbReference type="Pfam" id="PF13360">
    <property type="entry name" value="PQQ_2"/>
    <property type="match status" value="1"/>
</dbReference>
<dbReference type="EMBL" id="CP001663">
    <property type="protein sequence ID" value="AFP38744.1"/>
    <property type="molecule type" value="Genomic_DNA"/>
</dbReference>
<dbReference type="InterPro" id="IPR018391">
    <property type="entry name" value="PQQ_b-propeller_rpt"/>
</dbReference>
<dbReference type="Gene3D" id="2.130.10.10">
    <property type="entry name" value="YVTN repeat-like/Quinoprotein amine dehydrogenase"/>
    <property type="match status" value="2"/>
</dbReference>
<reference evidence="4" key="4">
    <citation type="submission" date="2009-06" db="EMBL/GenBank/DDBJ databases">
        <title>Re-annotation of the genome sequence of Mycobacterium smegmatis.</title>
        <authorList>
            <person name="Reyrat J.M."/>
            <person name="Perrodou E."/>
            <person name="Deshayes C."/>
            <person name="Euphrasie D."/>
            <person name="Gagniere N."/>
            <person name="Gallien S."/>
            <person name="Jones M."/>
            <person name="Kocincova D."/>
            <person name="Poch O."/>
            <person name="Quevillon E."/>
            <person name="Ripp R."/>
            <person name="Schaeffer C."/>
            <person name="Singh A."/>
            <person name="Van Dorsselaer A."/>
            <person name="Lecompte O."/>
        </authorList>
    </citation>
    <scope>NUCLEOTIDE SEQUENCE</scope>
    <source>
        <strain evidence="4">MC2 155</strain>
    </source>
</reference>
<reference evidence="4 5" key="3">
    <citation type="journal article" date="2009" name="Genome Res.">
        <title>Ortho-proteogenomics: multiple proteomes investigation through orthology and a new MS-based protocol.</title>
        <authorList>
            <person name="Gallien S."/>
            <person name="Perrodou E."/>
            <person name="Carapito C."/>
            <person name="Deshayes C."/>
            <person name="Reyrat J.M."/>
            <person name="Van Dorsselaer A."/>
            <person name="Poch O."/>
            <person name="Schaeffer C."/>
            <person name="Lecompte O."/>
        </authorList>
    </citation>
    <scope>NUCLEOTIDE SEQUENCE [LARGE SCALE GENOMIC DNA]</scope>
    <source>
        <strain evidence="5">ATCC 700084 / mc(2)155</strain>
        <strain evidence="4">MC2 155</strain>
    </source>
</reference>
<dbReference type="PATRIC" id="fig|246196.56.peg.1051"/>
<evidence type="ECO:0000259" key="2">
    <source>
        <dbReference type="Pfam" id="PF13360"/>
    </source>
</evidence>
<dbReference type="SMART" id="SM00564">
    <property type="entry name" value="PQQ"/>
    <property type="match status" value="1"/>
</dbReference>
<feature type="region of interest" description="Disordered" evidence="1">
    <location>
        <begin position="69"/>
        <end position="90"/>
    </location>
</feature>
<feature type="compositionally biased region" description="Basic and acidic residues" evidence="1">
    <location>
        <begin position="214"/>
        <end position="227"/>
    </location>
</feature>
<feature type="region of interest" description="Disordered" evidence="1">
    <location>
        <begin position="207"/>
        <end position="227"/>
    </location>
</feature>
<evidence type="ECO:0000313" key="4">
    <source>
        <dbReference type="EMBL" id="AFP38744.1"/>
    </source>
</evidence>
<dbReference type="EMBL" id="CP001663">
    <property type="protein sequence ID" value="AFP37503.1"/>
    <property type="molecule type" value="Genomic_DNA"/>
</dbReference>
<organism evidence="4 5">
    <name type="scientific">Mycolicibacterium smegmatis (strain ATCC 700084 / mc(2)155)</name>
    <name type="common">Mycobacterium smegmatis</name>
    <dbReference type="NCBI Taxonomy" id="246196"/>
    <lineage>
        <taxon>Bacteria</taxon>
        <taxon>Bacillati</taxon>
        <taxon>Actinomycetota</taxon>
        <taxon>Actinomycetes</taxon>
        <taxon>Mycobacteriales</taxon>
        <taxon>Mycobacteriaceae</taxon>
        <taxon>Mycolicibacterium</taxon>
    </lineage>
</organism>
<feature type="domain" description="Pyrrolo-quinoline quinone repeat" evidence="2">
    <location>
        <begin position="547"/>
        <end position="687"/>
    </location>
</feature>
<accession>I7G7X3</accession>
<proteinExistence type="predicted"/>
<dbReference type="InterPro" id="IPR002372">
    <property type="entry name" value="PQQ_rpt_dom"/>
</dbReference>
<gene>
    <name evidence="3" type="ordered locus">MSMEI_1023</name>
    <name evidence="4" type="ordered locus">MSMEI_2274</name>
</gene>
<dbReference type="KEGG" id="msg:MSMEI_1023"/>
<protein>
    <submittedName>
        <fullName evidence="4">Pyrrolo-quinoline quinone</fullName>
    </submittedName>
</protein>
<dbReference type="InterPro" id="IPR015943">
    <property type="entry name" value="WD40/YVTN_repeat-like_dom_sf"/>
</dbReference>
<dbReference type="SUPFAM" id="SSF50998">
    <property type="entry name" value="Quinoprotein alcohol dehydrogenase-like"/>
    <property type="match status" value="1"/>
</dbReference>
<reference evidence="4" key="1">
    <citation type="journal article" date="2006" name="Nucleic Acids Res.">
        <title>ICDS database: interrupted CoDing sequences in prokaryotic genomes.</title>
        <authorList>
            <person name="Perrodou E."/>
            <person name="Deshayes C."/>
            <person name="Muller J."/>
            <person name="Schaeffer C."/>
            <person name="Van Dorsselaer A."/>
            <person name="Ripp R."/>
            <person name="Poch O."/>
            <person name="Reyrat J.M."/>
            <person name="Lecompte O."/>
        </authorList>
    </citation>
    <scope>NUCLEOTIDE SEQUENCE</scope>
    <source>
        <strain evidence="4">MC2 155</strain>
    </source>
</reference>
<dbReference type="InterPro" id="IPR011047">
    <property type="entry name" value="Quinoprotein_ADH-like_sf"/>
</dbReference>
<dbReference type="PANTHER" id="PTHR34512:SF30">
    <property type="entry name" value="OUTER MEMBRANE PROTEIN ASSEMBLY FACTOR BAMB"/>
    <property type="match status" value="1"/>
</dbReference>
<sequence length="716" mass="75585">MQRRLSARGLLVAHGLLALDVGECSGEFGALGRRRLPRQLAVLDHLGGCADRDRVVRDVPLDHGVGAEHATAADQGVAQNGDLGGDPGVGPDTHRALDDALILDGDVDVVHLVVEVADVAPVGHEHRVTELDVEVGVDDVVAAQHHLVADAQRALVAADGVLVTDVHPAADLHLREFGRALDLHVLAQEHHAAGDDVRVGQLELEQPPVPHQVPGRERPVGDDPLQRRHGQEVGLTRIAQTRAPPPLVNRCAPHRRHGRKAYARLSGRSGYPHVVHNSTICPVSRRKDTVFRRYLALMVAALLTGLLAGCENTDSWVQASPASGWAAQYADAANSSYKSAPGAQSLRAEWSRSAKGEVGAQVALGSAGYLAVNAQSAGGCSLMVWEADNNGRQRWCTRLVQGGGWSGPLFDGFDNVYVGQPGAMLSFPPTQWIRWRKPVIGMPTTPRLLADGQLLVVTHLGQVLVFDSHRGTVEGTPLDLVSGVDPTDSERGLADCPLARSRCPVAAAPAFSGQTNIVVLSLWQPGAEAPVLVGLNYRPGQKPLLTQAWTSDAAGRGPLASPVLSADGQTVYVSGRDEQLWALNSADGTVKWSVPLDYLAQTPPSVAPDGLIVAGGGPDAKLTAVRDEGDRGEIVWTRDDVAPLTTSSRSGNVGYAVARQGGHGQALLVFDTGDGRTLQTHPLPEATGWPVGVSIGHDGRVVTATSDGQVYGFSPA</sequence>
<evidence type="ECO:0000313" key="3">
    <source>
        <dbReference type="EMBL" id="AFP37503.1"/>
    </source>
</evidence>